<reference evidence="2 3" key="1">
    <citation type="submission" date="2019-06" db="EMBL/GenBank/DDBJ databases">
        <title>Genomics analysis of Aphanomyces spp. identifies a new class of oomycete effector associated with host adaptation.</title>
        <authorList>
            <person name="Gaulin E."/>
        </authorList>
    </citation>
    <scope>NUCLEOTIDE SEQUENCE [LARGE SCALE GENOMIC DNA]</scope>
    <source>
        <strain evidence="2 3">E</strain>
    </source>
</reference>
<dbReference type="VEuPathDB" id="FungiDB:H257_04902"/>
<accession>A0A6A5APF6</accession>
<dbReference type="AlphaFoldDB" id="A0A6A5APF6"/>
<dbReference type="VEuPathDB" id="FungiDB:H257_16418"/>
<evidence type="ECO:0000313" key="3">
    <source>
        <dbReference type="Proteomes" id="UP000469452"/>
    </source>
</evidence>
<organism evidence="2 3">
    <name type="scientific">Aphanomyces astaci</name>
    <name type="common">Crayfish plague agent</name>
    <dbReference type="NCBI Taxonomy" id="112090"/>
    <lineage>
        <taxon>Eukaryota</taxon>
        <taxon>Sar</taxon>
        <taxon>Stramenopiles</taxon>
        <taxon>Oomycota</taxon>
        <taxon>Saprolegniomycetes</taxon>
        <taxon>Saprolegniales</taxon>
        <taxon>Verrucalvaceae</taxon>
        <taxon>Aphanomyces</taxon>
    </lineage>
</organism>
<dbReference type="EMBL" id="VJMI01009903">
    <property type="protein sequence ID" value="KAF0757590.1"/>
    <property type="molecule type" value="Genomic_DNA"/>
</dbReference>
<name>A0A6A5APF6_APHAT</name>
<proteinExistence type="predicted"/>
<sequence length="262" mass="29194">MLEFLRIPDNFAIMTGQATKNKAVKCGQKITRAQGHQMLAEHVNAVVGSSAKRWSTQDKKSRYDSYVASYRRALTWCGPSKKIFTIEGKLEDIFPYYNEMNALYCTESAKTFALLLLTLFDFDIAIIKKYVLELHSPFYDSNAGGSNDGNHDDDDTSLAGASNDPDNPNDPENDEYWVANDIEDPGQAMDAPKTPLIEAHGAKATSRGATPVIAGQFPVSEKRLTPRKDFAAVYMDAQSQMAQFECEKFECMKANRAVSHPR</sequence>
<evidence type="ECO:0000256" key="1">
    <source>
        <dbReference type="SAM" id="MobiDB-lite"/>
    </source>
</evidence>
<evidence type="ECO:0000313" key="2">
    <source>
        <dbReference type="EMBL" id="KAF0757590.1"/>
    </source>
</evidence>
<dbReference type="Proteomes" id="UP000469452">
    <property type="component" value="Unassembled WGS sequence"/>
</dbReference>
<comment type="caution">
    <text evidence="2">The sequence shown here is derived from an EMBL/GenBank/DDBJ whole genome shotgun (WGS) entry which is preliminary data.</text>
</comment>
<gene>
    <name evidence="2" type="ORF">AaE_004220</name>
</gene>
<protein>
    <submittedName>
        <fullName evidence="2">Uncharacterized protein</fullName>
    </submittedName>
</protein>
<feature type="region of interest" description="Disordered" evidence="1">
    <location>
        <begin position="145"/>
        <end position="175"/>
    </location>
</feature>